<dbReference type="GO" id="GO:0005813">
    <property type="term" value="C:centrosome"/>
    <property type="evidence" value="ECO:0007669"/>
    <property type="project" value="UniProtKB-SubCell"/>
</dbReference>
<dbReference type="CTD" id="285753"/>
<accession>A0A2K6FVU3</accession>
<dbReference type="GO" id="GO:0043015">
    <property type="term" value="F:gamma-tubulin binding"/>
    <property type="evidence" value="ECO:0007669"/>
    <property type="project" value="InterPro"/>
</dbReference>
<proteinExistence type="inferred from homology"/>
<evidence type="ECO:0000256" key="11">
    <source>
        <dbReference type="ARBA" id="ARBA00070483"/>
    </source>
</evidence>
<keyword evidence="5" id="KW-0493">Microtubule</keyword>
<dbReference type="GeneTree" id="ENSGT00530000063695"/>
<reference evidence="18" key="1">
    <citation type="submission" date="2025-08" db="UniProtKB">
        <authorList>
            <consortium name="Ensembl"/>
        </authorList>
    </citation>
    <scope>IDENTIFICATION</scope>
</reference>
<evidence type="ECO:0000313" key="18">
    <source>
        <dbReference type="Ensembl" id="ENSPCOP00000018090.1"/>
    </source>
</evidence>
<dbReference type="Gene3D" id="1.20.58.90">
    <property type="match status" value="1"/>
</dbReference>
<feature type="domain" description="Cep57 centrosome microtubule-binding" evidence="16">
    <location>
        <begin position="312"/>
        <end position="384"/>
    </location>
</feature>
<dbReference type="InterPro" id="IPR025913">
    <property type="entry name" value="Cep57_CLD"/>
</dbReference>
<feature type="coiled-coil region" evidence="14">
    <location>
        <begin position="320"/>
        <end position="347"/>
    </location>
</feature>
<name>A0A2K6FVU3_PROCO</name>
<dbReference type="GO" id="GO:0042802">
    <property type="term" value="F:identical protein binding"/>
    <property type="evidence" value="ECO:0007669"/>
    <property type="project" value="InterPro"/>
</dbReference>
<evidence type="ECO:0000256" key="9">
    <source>
        <dbReference type="ARBA" id="ARBA00042578"/>
    </source>
</evidence>
<dbReference type="FunFam" id="1.20.58.90:FF:000005">
    <property type="entry name" value="centrosomal protein CEP57L1 isoform X2"/>
    <property type="match status" value="1"/>
</dbReference>
<protein>
    <recommendedName>
        <fullName evidence="11">Centrosomal protein CEP57L1</fullName>
    </recommendedName>
    <alternativeName>
        <fullName evidence="8">Centrosomal protein 57kDa-like protein 1</fullName>
    </alternativeName>
    <alternativeName>
        <fullName evidence="12">Centrosomal protein cep57l1</fullName>
    </alternativeName>
    <alternativeName>
        <fullName evidence="13">Centrosomal protein of 57 kDa-related protein</fullName>
    </alternativeName>
    <alternativeName>
        <fullName evidence="9">Cep57-related protein</fullName>
    </alternativeName>
</protein>
<dbReference type="PANTHER" id="PTHR19336">
    <property type="entry name" value="UNCHARACTERIZED DUF1167"/>
    <property type="match status" value="1"/>
</dbReference>
<keyword evidence="4" id="KW-0597">Phosphoprotein</keyword>
<evidence type="ECO:0000256" key="3">
    <source>
        <dbReference type="ARBA" id="ARBA00022490"/>
    </source>
</evidence>
<feature type="domain" description="Cep57 centrosome localisation" evidence="17">
    <location>
        <begin position="54"/>
        <end position="231"/>
    </location>
</feature>
<feature type="coiled-coil region" evidence="14">
    <location>
        <begin position="52"/>
        <end position="216"/>
    </location>
</feature>
<gene>
    <name evidence="18" type="primary">CEP57L1</name>
</gene>
<evidence type="ECO:0000256" key="12">
    <source>
        <dbReference type="ARBA" id="ARBA00074214"/>
    </source>
</evidence>
<comment type="function">
    <text evidence="10">Centrosomal protein which may be required for microtubule attachment to centrosomes.</text>
</comment>
<dbReference type="Proteomes" id="UP000233160">
    <property type="component" value="Unassembled WGS sequence"/>
</dbReference>
<evidence type="ECO:0000256" key="1">
    <source>
        <dbReference type="ARBA" id="ARBA00004300"/>
    </source>
</evidence>
<dbReference type="PANTHER" id="PTHR19336:SF10">
    <property type="entry name" value="CENTROSOMAL PROTEIN CEP57L1"/>
    <property type="match status" value="1"/>
</dbReference>
<dbReference type="GO" id="GO:0008017">
    <property type="term" value="F:microtubule binding"/>
    <property type="evidence" value="ECO:0007669"/>
    <property type="project" value="InterPro"/>
</dbReference>
<keyword evidence="6 14" id="KW-0175">Coiled coil</keyword>
<dbReference type="AlphaFoldDB" id="A0A2K6FVU3"/>
<keyword evidence="3" id="KW-0963">Cytoplasm</keyword>
<evidence type="ECO:0000256" key="7">
    <source>
        <dbReference type="ARBA" id="ARBA00023212"/>
    </source>
</evidence>
<evidence type="ECO:0000256" key="15">
    <source>
        <dbReference type="SAM" id="MobiDB-lite"/>
    </source>
</evidence>
<evidence type="ECO:0000256" key="6">
    <source>
        <dbReference type="ARBA" id="ARBA00023054"/>
    </source>
</evidence>
<dbReference type="Pfam" id="PF06657">
    <property type="entry name" value="Cep57_MT_bd"/>
    <property type="match status" value="1"/>
</dbReference>
<evidence type="ECO:0000259" key="17">
    <source>
        <dbReference type="Pfam" id="PF14073"/>
    </source>
</evidence>
<evidence type="ECO:0000256" key="10">
    <source>
        <dbReference type="ARBA" id="ARBA00059724"/>
    </source>
</evidence>
<dbReference type="InterPro" id="IPR051756">
    <property type="entry name" value="Centrosomal_MT-associated"/>
</dbReference>
<dbReference type="OMA" id="LQTMQHY"/>
<dbReference type="GeneID" id="105815906"/>
<evidence type="ECO:0000313" key="19">
    <source>
        <dbReference type="Proteomes" id="UP000233160"/>
    </source>
</evidence>
<evidence type="ECO:0000256" key="5">
    <source>
        <dbReference type="ARBA" id="ARBA00022701"/>
    </source>
</evidence>
<comment type="subcellular location">
    <subcellularLocation>
        <location evidence="1">Cytoplasm</location>
        <location evidence="1">Cytoskeleton</location>
        <location evidence="1">Microtubule organizing center</location>
        <location evidence="1">Centrosome</location>
    </subcellularLocation>
</comment>
<keyword evidence="19" id="KW-1185">Reference proteome</keyword>
<dbReference type="Ensembl" id="ENSPCOT00000028731.1">
    <property type="protein sequence ID" value="ENSPCOP00000018090.1"/>
    <property type="gene ID" value="ENSPCOG00000020909.1"/>
</dbReference>
<keyword evidence="7" id="KW-0206">Cytoskeleton</keyword>
<organism evidence="18 19">
    <name type="scientific">Propithecus coquereli</name>
    <name type="common">Coquerel's sifaka</name>
    <name type="synonym">Propithecus verreauxi coquereli</name>
    <dbReference type="NCBI Taxonomy" id="379532"/>
    <lineage>
        <taxon>Eukaryota</taxon>
        <taxon>Metazoa</taxon>
        <taxon>Chordata</taxon>
        <taxon>Craniata</taxon>
        <taxon>Vertebrata</taxon>
        <taxon>Euteleostomi</taxon>
        <taxon>Mammalia</taxon>
        <taxon>Eutheria</taxon>
        <taxon>Euarchontoglires</taxon>
        <taxon>Primates</taxon>
        <taxon>Strepsirrhini</taxon>
        <taxon>Lemuriformes</taxon>
        <taxon>Indriidae</taxon>
        <taxon>Propithecus</taxon>
    </lineage>
</organism>
<evidence type="ECO:0000256" key="4">
    <source>
        <dbReference type="ARBA" id="ARBA00022553"/>
    </source>
</evidence>
<evidence type="ECO:0000256" key="14">
    <source>
        <dbReference type="SAM" id="Coils"/>
    </source>
</evidence>
<evidence type="ECO:0000259" key="16">
    <source>
        <dbReference type="Pfam" id="PF06657"/>
    </source>
</evidence>
<dbReference type="InterPro" id="IPR024957">
    <property type="entry name" value="Cep57_MT-bd_dom"/>
</dbReference>
<dbReference type="Pfam" id="PF14073">
    <property type="entry name" value="Cep57_CLD"/>
    <property type="match status" value="1"/>
</dbReference>
<dbReference type="RefSeq" id="XP_012506625.1">
    <property type="nucleotide sequence ID" value="XM_012651171.1"/>
</dbReference>
<evidence type="ECO:0000256" key="8">
    <source>
        <dbReference type="ARBA" id="ARBA00041218"/>
    </source>
</evidence>
<evidence type="ECO:0000256" key="13">
    <source>
        <dbReference type="ARBA" id="ARBA00076281"/>
    </source>
</evidence>
<feature type="compositionally biased region" description="Basic residues" evidence="15">
    <location>
        <begin position="241"/>
        <end position="254"/>
    </location>
</feature>
<reference evidence="18" key="2">
    <citation type="submission" date="2025-09" db="UniProtKB">
        <authorList>
            <consortium name="Ensembl"/>
        </authorList>
    </citation>
    <scope>IDENTIFICATION</scope>
</reference>
<sequence>MNSELMHSVVGSYLKPPERMFVPSFTQNESSQNRQPMNLEVTSSKVFHSPNSQALILALKTLQEKIHRLELERTQAEDNLNILSREAAQYKKALENETNERNLAHQELIKQKKEISMQLSSAQSRCTLLEKQLEYTKRMVLNVEREKNMILEQQAQLQREKEQDQMRLHAKLEKLDVLEKECFRLTATQKAAEDKIKHLEEKLTEEEHQRKLFQDKASELQTGLEINRILMSSVSNPKQSKEKKKSSKKTKCLKRGPPQQIYSKFGALPFVSEKMMQHCGPHILQKPSEVTEPRCFYKPIRKTSQCKAVPSDSEKSVSICDNLSELLMAMQDELDQMSVEHQELLKQMKETESYSVCDDIECELERLVKKMEIKGEQISKLKKHQDSVRRLWSVNCSKKFKTQR</sequence>
<feature type="region of interest" description="Disordered" evidence="15">
    <location>
        <begin position="231"/>
        <end position="257"/>
    </location>
</feature>
<evidence type="ECO:0000256" key="2">
    <source>
        <dbReference type="ARBA" id="ARBA00008179"/>
    </source>
</evidence>
<comment type="similarity">
    <text evidence="2">Belongs to the translokin family.</text>
</comment>
<dbReference type="GO" id="GO:0005874">
    <property type="term" value="C:microtubule"/>
    <property type="evidence" value="ECO:0007669"/>
    <property type="project" value="UniProtKB-KW"/>
</dbReference>